<dbReference type="KEGG" id="ppla:BBI15_10665"/>
<keyword evidence="2" id="KW-0201">Cytochrome c-type biogenesis</keyword>
<evidence type="ECO:0000313" key="9">
    <source>
        <dbReference type="Proteomes" id="UP000092650"/>
    </source>
</evidence>
<accession>A0A1C7EAD4</accession>
<dbReference type="CDD" id="cd02966">
    <property type="entry name" value="TlpA_like_family"/>
    <property type="match status" value="1"/>
</dbReference>
<evidence type="ECO:0000256" key="3">
    <source>
        <dbReference type="ARBA" id="ARBA00022968"/>
    </source>
</evidence>
<dbReference type="PANTHER" id="PTHR42852:SF6">
    <property type="entry name" value="THIOL:DISULFIDE INTERCHANGE PROTEIN DSBE"/>
    <property type="match status" value="1"/>
</dbReference>
<dbReference type="RefSeq" id="WP_068870850.1">
    <property type="nucleotide sequence ID" value="NZ_CP016539.2"/>
</dbReference>
<evidence type="ECO:0000256" key="4">
    <source>
        <dbReference type="ARBA" id="ARBA00023157"/>
    </source>
</evidence>
<gene>
    <name evidence="8" type="ORF">BBI15_10665</name>
</gene>
<evidence type="ECO:0000256" key="2">
    <source>
        <dbReference type="ARBA" id="ARBA00022748"/>
    </source>
</evidence>
<keyword evidence="6" id="KW-1133">Transmembrane helix</keyword>
<keyword evidence="5" id="KW-0676">Redox-active center</keyword>
<dbReference type="AlphaFoldDB" id="A0A1C7EAD4"/>
<reference evidence="8" key="1">
    <citation type="submission" date="2016-10" db="EMBL/GenBank/DDBJ databases">
        <authorList>
            <person name="See-Too W.S."/>
        </authorList>
    </citation>
    <scope>NUCLEOTIDE SEQUENCE [LARGE SCALE GENOMIC DNA]</scope>
    <source>
        <strain evidence="8">DSM 23997</strain>
    </source>
</reference>
<dbReference type="GO" id="GO:0016209">
    <property type="term" value="F:antioxidant activity"/>
    <property type="evidence" value="ECO:0007669"/>
    <property type="project" value="InterPro"/>
</dbReference>
<evidence type="ECO:0000256" key="6">
    <source>
        <dbReference type="SAM" id="Phobius"/>
    </source>
</evidence>
<protein>
    <submittedName>
        <fullName evidence="8">Thiol-disulfide oxidoreductase</fullName>
    </submittedName>
</protein>
<dbReference type="InterPro" id="IPR013766">
    <property type="entry name" value="Thioredoxin_domain"/>
</dbReference>
<sequence length="181" mass="20961">MAAKKDKKRNRLIMRTSILFILVVAIAFTIYNELTKEKNELLQVGDWAPDFALTDLNGEQHQLSEYKGQGVFVNFWGTWCKPCEKEFPLMEKQYQVYKDQGVEILAVNIAQSDYEVRQFAEQRNLTFPIVIDKDKSVMEAYNIRPLPTTLLVNQEGKIEKIITGEMSEEDIASYMEQIKPS</sequence>
<keyword evidence="6" id="KW-0812">Transmembrane</keyword>
<feature type="transmembrane region" description="Helical" evidence="6">
    <location>
        <begin position="12"/>
        <end position="31"/>
    </location>
</feature>
<evidence type="ECO:0000256" key="1">
    <source>
        <dbReference type="ARBA" id="ARBA00004196"/>
    </source>
</evidence>
<dbReference type="GO" id="GO:0017004">
    <property type="term" value="P:cytochrome complex assembly"/>
    <property type="evidence" value="ECO:0007669"/>
    <property type="project" value="UniProtKB-KW"/>
</dbReference>
<dbReference type="PROSITE" id="PS51352">
    <property type="entry name" value="THIOREDOXIN_2"/>
    <property type="match status" value="1"/>
</dbReference>
<dbReference type="InterPro" id="IPR000866">
    <property type="entry name" value="AhpC/TSA"/>
</dbReference>
<keyword evidence="9" id="KW-1185">Reference proteome</keyword>
<comment type="subcellular location">
    <subcellularLocation>
        <location evidence="1">Cell envelope</location>
    </subcellularLocation>
</comment>
<dbReference type="SUPFAM" id="SSF52833">
    <property type="entry name" value="Thioredoxin-like"/>
    <property type="match status" value="1"/>
</dbReference>
<dbReference type="PANTHER" id="PTHR42852">
    <property type="entry name" value="THIOL:DISULFIDE INTERCHANGE PROTEIN DSBE"/>
    <property type="match status" value="1"/>
</dbReference>
<evidence type="ECO:0000256" key="5">
    <source>
        <dbReference type="ARBA" id="ARBA00023284"/>
    </source>
</evidence>
<feature type="domain" description="Thioredoxin" evidence="7">
    <location>
        <begin position="42"/>
        <end position="180"/>
    </location>
</feature>
<evidence type="ECO:0000313" key="8">
    <source>
        <dbReference type="EMBL" id="ANU20645.1"/>
    </source>
</evidence>
<name>A0A1C7EAD4_9BACL</name>
<keyword evidence="4" id="KW-1015">Disulfide bond</keyword>
<dbReference type="OrthoDB" id="25753at2"/>
<dbReference type="GO" id="GO:0016491">
    <property type="term" value="F:oxidoreductase activity"/>
    <property type="evidence" value="ECO:0007669"/>
    <property type="project" value="InterPro"/>
</dbReference>
<dbReference type="Pfam" id="PF00578">
    <property type="entry name" value="AhpC-TSA"/>
    <property type="match status" value="1"/>
</dbReference>
<dbReference type="GO" id="GO:0030313">
    <property type="term" value="C:cell envelope"/>
    <property type="evidence" value="ECO:0007669"/>
    <property type="project" value="UniProtKB-SubCell"/>
</dbReference>
<dbReference type="InterPro" id="IPR050553">
    <property type="entry name" value="Thioredoxin_ResA/DsbE_sf"/>
</dbReference>
<keyword evidence="6" id="KW-0472">Membrane</keyword>
<dbReference type="NCBIfam" id="NF002854">
    <property type="entry name" value="PRK03147.1"/>
    <property type="match status" value="1"/>
</dbReference>
<keyword evidence="3" id="KW-0735">Signal-anchor</keyword>
<dbReference type="InterPro" id="IPR036249">
    <property type="entry name" value="Thioredoxin-like_sf"/>
</dbReference>
<dbReference type="Proteomes" id="UP000092650">
    <property type="component" value="Chromosome"/>
</dbReference>
<dbReference type="STRING" id="1038856.BBI15_10665"/>
<dbReference type="Gene3D" id="3.40.30.10">
    <property type="entry name" value="Glutaredoxin"/>
    <property type="match status" value="1"/>
</dbReference>
<evidence type="ECO:0000259" key="7">
    <source>
        <dbReference type="PROSITE" id="PS51352"/>
    </source>
</evidence>
<dbReference type="EMBL" id="CP016539">
    <property type="protein sequence ID" value="ANU20645.1"/>
    <property type="molecule type" value="Genomic_DNA"/>
</dbReference>
<proteinExistence type="predicted"/>
<organism evidence="8 9">
    <name type="scientific">Planococcus plakortidis</name>
    <dbReference type="NCBI Taxonomy" id="1038856"/>
    <lineage>
        <taxon>Bacteria</taxon>
        <taxon>Bacillati</taxon>
        <taxon>Bacillota</taxon>
        <taxon>Bacilli</taxon>
        <taxon>Bacillales</taxon>
        <taxon>Caryophanaceae</taxon>
        <taxon>Planococcus</taxon>
    </lineage>
</organism>